<proteinExistence type="predicted"/>
<dbReference type="Proteomes" id="UP000196239">
    <property type="component" value="Chromosome 1"/>
</dbReference>
<dbReference type="EMBL" id="LN890280">
    <property type="protein sequence ID" value="CUR52477.1"/>
    <property type="molecule type" value="Genomic_DNA"/>
</dbReference>
<keyword evidence="2" id="KW-1185">Reference proteome</keyword>
<reference evidence="2" key="1">
    <citation type="submission" date="2015-10" db="EMBL/GenBank/DDBJ databases">
        <authorList>
            <person name="Lehtovirta-Morley L.E."/>
            <person name="Vieille C."/>
        </authorList>
    </citation>
    <scope>NUCLEOTIDE SEQUENCE [LARGE SCALE GENOMIC DNA]</scope>
</reference>
<accession>A0A128A577</accession>
<organism evidence="1 2">
    <name type="scientific">Nitrosotalea devaniterrae</name>
    <dbReference type="NCBI Taxonomy" id="1078905"/>
    <lineage>
        <taxon>Archaea</taxon>
        <taxon>Nitrososphaerota</taxon>
        <taxon>Nitrososphaeria</taxon>
        <taxon>Nitrosotaleales</taxon>
        <taxon>Nitrosotaleaceae</taxon>
        <taxon>Nitrosotalea</taxon>
    </lineage>
</organism>
<sequence length="153" mass="17632">MSSPNHAGNIIVNLAGLPEFLRKPILRKRLTEFFSMNQEDKKEIVNNALQAGPTIPFDKFSTLFKTWLETLCNMSEEQRTIMFSNYITEITHHPEKLIAFNLDGIFEIYMSLTTDQKSTLSVTIRNILGTFSENDRKKLYMIIPKMAKNEIGI</sequence>
<gene>
    <name evidence="1" type="ORF">NDEV_1715</name>
</gene>
<protein>
    <submittedName>
        <fullName evidence="1">Uncharacterized protein</fullName>
    </submittedName>
</protein>
<evidence type="ECO:0000313" key="2">
    <source>
        <dbReference type="Proteomes" id="UP000196239"/>
    </source>
</evidence>
<dbReference type="KEGG" id="ndv:NDEV_1715"/>
<evidence type="ECO:0000313" key="1">
    <source>
        <dbReference type="EMBL" id="CUR52477.1"/>
    </source>
</evidence>
<name>A0A128A577_9ARCH</name>
<dbReference type="AlphaFoldDB" id="A0A128A577"/>